<dbReference type="GO" id="GO:0010181">
    <property type="term" value="F:FMN binding"/>
    <property type="evidence" value="ECO:0007669"/>
    <property type="project" value="InterPro"/>
</dbReference>
<evidence type="ECO:0000256" key="5">
    <source>
        <dbReference type="ARBA" id="ARBA00023014"/>
    </source>
</evidence>
<dbReference type="RefSeq" id="WP_103066497.1">
    <property type="nucleotide sequence ID" value="NZ_AZRL01000004.1"/>
</dbReference>
<dbReference type="PROSITE" id="PS00645">
    <property type="entry name" value="COMPLEX1_51K_2"/>
    <property type="match status" value="1"/>
</dbReference>
<dbReference type="SUPFAM" id="SSF142984">
    <property type="entry name" value="Nqo1 middle domain-like"/>
    <property type="match status" value="1"/>
</dbReference>
<accession>A0A2K1P4I1</accession>
<dbReference type="FunFam" id="3.40.50.11540:FF:000001">
    <property type="entry name" value="NADH dehydrogenase [ubiquinone] flavoprotein 1, mitochondrial"/>
    <property type="match status" value="1"/>
</dbReference>
<dbReference type="GO" id="GO:0008137">
    <property type="term" value="F:NADH dehydrogenase (ubiquinone) activity"/>
    <property type="evidence" value="ECO:0007669"/>
    <property type="project" value="InterPro"/>
</dbReference>
<dbReference type="AlphaFoldDB" id="A0A2K1P4I1"/>
<gene>
    <name evidence="7" type="ORF">X929_02715</name>
</gene>
<dbReference type="Pfam" id="PF10589">
    <property type="entry name" value="NADH_4Fe-4S"/>
    <property type="match status" value="1"/>
</dbReference>
<comment type="caution">
    <text evidence="7">The sequence shown here is derived from an EMBL/GenBank/DDBJ whole genome shotgun (WGS) entry which is preliminary data.</text>
</comment>
<dbReference type="InterPro" id="IPR037225">
    <property type="entry name" value="Nuo51_FMN-bd_sf"/>
</dbReference>
<dbReference type="OrthoDB" id="9761899at2"/>
<evidence type="ECO:0000313" key="8">
    <source>
        <dbReference type="Proteomes" id="UP000236434"/>
    </source>
</evidence>
<keyword evidence="3" id="KW-0479">Metal-binding</keyword>
<evidence type="ECO:0000313" key="7">
    <source>
        <dbReference type="EMBL" id="PNR97666.1"/>
    </source>
</evidence>
<evidence type="ECO:0000256" key="3">
    <source>
        <dbReference type="ARBA" id="ARBA00022723"/>
    </source>
</evidence>
<organism evidence="7 8">
    <name type="scientific">Petrotoga olearia DSM 13574</name>
    <dbReference type="NCBI Taxonomy" id="1122955"/>
    <lineage>
        <taxon>Bacteria</taxon>
        <taxon>Thermotogati</taxon>
        <taxon>Thermotogota</taxon>
        <taxon>Thermotogae</taxon>
        <taxon>Petrotogales</taxon>
        <taxon>Petrotogaceae</taxon>
        <taxon>Petrotoga</taxon>
    </lineage>
</organism>
<dbReference type="InterPro" id="IPR011538">
    <property type="entry name" value="Nuo51_FMN-bd"/>
</dbReference>
<evidence type="ECO:0000256" key="1">
    <source>
        <dbReference type="ARBA" id="ARBA00007523"/>
    </source>
</evidence>
<dbReference type="SUPFAM" id="SSF142019">
    <property type="entry name" value="Nqo1 FMN-binding domain-like"/>
    <property type="match status" value="1"/>
</dbReference>
<dbReference type="PANTHER" id="PTHR43578">
    <property type="entry name" value="NADH-QUINONE OXIDOREDUCTASE SUBUNIT F"/>
    <property type="match status" value="1"/>
</dbReference>
<dbReference type="Gene3D" id="3.10.20.600">
    <property type="match status" value="1"/>
</dbReference>
<protein>
    <submittedName>
        <fullName evidence="7">NADH dehydrogenase</fullName>
    </submittedName>
</protein>
<dbReference type="Proteomes" id="UP000236434">
    <property type="component" value="Unassembled WGS sequence"/>
</dbReference>
<proteinExistence type="inferred from homology"/>
<dbReference type="InterPro" id="IPR037207">
    <property type="entry name" value="Nuop51_4Fe4S-bd_sf"/>
</dbReference>
<evidence type="ECO:0000256" key="4">
    <source>
        <dbReference type="ARBA" id="ARBA00023004"/>
    </source>
</evidence>
<dbReference type="InterPro" id="IPR054765">
    <property type="entry name" value="SLBB_dom"/>
</dbReference>
<dbReference type="GO" id="GO:0051539">
    <property type="term" value="F:4 iron, 4 sulfur cluster binding"/>
    <property type="evidence" value="ECO:0007669"/>
    <property type="project" value="UniProtKB-KW"/>
</dbReference>
<dbReference type="EMBL" id="AZRL01000004">
    <property type="protein sequence ID" value="PNR97666.1"/>
    <property type="molecule type" value="Genomic_DNA"/>
</dbReference>
<dbReference type="Gene3D" id="3.40.50.11540">
    <property type="entry name" value="NADH-ubiquinone oxidoreductase 51kDa subunit"/>
    <property type="match status" value="1"/>
</dbReference>
<dbReference type="GO" id="GO:0046872">
    <property type="term" value="F:metal ion binding"/>
    <property type="evidence" value="ECO:0007669"/>
    <property type="project" value="UniProtKB-KW"/>
</dbReference>
<sequence>MEKIFLKKDLGKSLEEYDFPGLKNALNMEPQQVINKIKESGLRGRGGAGFPTGIKWETVLSIEDDTKFIICNADEGEPGTFKDRFLLENLPFKVLEGIIISGYATGSKYGYIYIRGEYVEAIKIVKKAIEKLYEKNILGENILNSDFSFDLKLVRGAGAYVCGDETSLINSIEGDRGKSRIKPPLPVFEGLYGKPTVVNNVETLAAAAEIMNYDNNPYSEMGTEKSRGTKLVSISGDVNKPGVYEVEFGKLTVRDIVQELAGGVKGEKIGFVIPGGISTEALTEEELDVPYTYENLQKMGSNIGSGGMIVVSSQRNYLEIVKNVSDFFRDETCGTCFPCREGNKNISKIVSDIYKRGYPTSKEIEIISDIQYAVSSAARCGFGESSLNLILSLFEKFYTKKVEV</sequence>
<evidence type="ECO:0000256" key="2">
    <source>
        <dbReference type="ARBA" id="ARBA00022485"/>
    </source>
</evidence>
<dbReference type="Pfam" id="PF22461">
    <property type="entry name" value="SLBB_2"/>
    <property type="match status" value="1"/>
</dbReference>
<dbReference type="PROSITE" id="PS00644">
    <property type="entry name" value="COMPLEX1_51K_1"/>
    <property type="match status" value="1"/>
</dbReference>
<name>A0A2K1P4I1_9BACT</name>
<comment type="similarity">
    <text evidence="1">Belongs to the complex I 51 kDa subunit family.</text>
</comment>
<dbReference type="Gene3D" id="1.20.1440.230">
    <property type="entry name" value="NADH-ubiquinone oxidoreductase 51kDa subunit, iron-sulphur binding domain"/>
    <property type="match status" value="1"/>
</dbReference>
<keyword evidence="4" id="KW-0408">Iron</keyword>
<dbReference type="InterPro" id="IPR019575">
    <property type="entry name" value="Nuop51_4Fe4S-bd"/>
</dbReference>
<keyword evidence="2" id="KW-0004">4Fe-4S</keyword>
<dbReference type="SMART" id="SM00928">
    <property type="entry name" value="NADH_4Fe-4S"/>
    <property type="match status" value="1"/>
</dbReference>
<reference evidence="7 8" key="1">
    <citation type="submission" date="2013-12" db="EMBL/GenBank/DDBJ databases">
        <title>Comparative genomics of Petrotoga isolates.</title>
        <authorList>
            <person name="Nesbo C.L."/>
            <person name="Charchuk R."/>
            <person name="Chow K."/>
        </authorList>
    </citation>
    <scope>NUCLEOTIDE SEQUENCE [LARGE SCALE GENOMIC DNA]</scope>
    <source>
        <strain evidence="7 8">DSM 13574</strain>
    </source>
</reference>
<dbReference type="InterPro" id="IPR001949">
    <property type="entry name" value="NADH-UbQ_OxRdtase_51kDa_CS"/>
</dbReference>
<feature type="domain" description="NADH-ubiquinone oxidoreductase 51kDa subunit iron-sulphur binding" evidence="6">
    <location>
        <begin position="318"/>
        <end position="364"/>
    </location>
</feature>
<dbReference type="Pfam" id="PF01512">
    <property type="entry name" value="Complex1_51K"/>
    <property type="match status" value="1"/>
</dbReference>
<keyword evidence="5" id="KW-0411">Iron-sulfur</keyword>
<dbReference type="PANTHER" id="PTHR43578:SF3">
    <property type="entry name" value="NADH-QUINONE OXIDOREDUCTASE SUBUNIT F"/>
    <property type="match status" value="1"/>
</dbReference>
<evidence type="ECO:0000259" key="6">
    <source>
        <dbReference type="SMART" id="SM00928"/>
    </source>
</evidence>
<dbReference type="SUPFAM" id="SSF140490">
    <property type="entry name" value="Nqo1C-terminal domain-like"/>
    <property type="match status" value="1"/>
</dbReference>